<feature type="compositionally biased region" description="Basic and acidic residues" evidence="1">
    <location>
        <begin position="96"/>
        <end position="105"/>
    </location>
</feature>
<keyword evidence="3" id="KW-1185">Reference proteome</keyword>
<evidence type="ECO:0000313" key="3">
    <source>
        <dbReference type="Proteomes" id="UP001266305"/>
    </source>
</evidence>
<dbReference type="Proteomes" id="UP001266305">
    <property type="component" value="Unassembled WGS sequence"/>
</dbReference>
<accession>A0ABQ9WFS9</accession>
<sequence>ENQHWNQLIQDAQKRGAIIKTCDKNYRHDVTKILKLKPVLQRSLTHPPAIAPEVSRPQGGLPSPKLDSGFAKTSFAASLYHTPSDSKEAPLTVISKDPERPPVQDQLRDPRLLKRMSTEVKGGIFLWDPQPSSPQHPGVTPPAGEPGFPGIHQDLGNILQPTALVAALSSLRPPVQGEPPAASIEASTCQSKCDDPEGELCHRRDPRAFSEGEQENCGSETHYTKRNSRWDKRRLEKEESSSKKRKLL</sequence>
<feature type="compositionally biased region" description="Basic and acidic residues" evidence="1">
    <location>
        <begin position="192"/>
        <end position="210"/>
    </location>
</feature>
<comment type="caution">
    <text evidence="2">The sequence shown here is derived from an EMBL/GenBank/DDBJ whole genome shotgun (WGS) entry which is preliminary data.</text>
</comment>
<feature type="region of interest" description="Disordered" evidence="1">
    <location>
        <begin position="126"/>
        <end position="146"/>
    </location>
</feature>
<feature type="non-terminal residue" evidence="2">
    <location>
        <position position="1"/>
    </location>
</feature>
<evidence type="ECO:0000256" key="1">
    <source>
        <dbReference type="SAM" id="MobiDB-lite"/>
    </source>
</evidence>
<gene>
    <name evidence="2" type="ORF">P7K49_001885</name>
</gene>
<feature type="region of interest" description="Disordered" evidence="1">
    <location>
        <begin position="81"/>
        <end position="105"/>
    </location>
</feature>
<protein>
    <submittedName>
        <fullName evidence="2">Uncharacterized protein</fullName>
    </submittedName>
</protein>
<name>A0ABQ9WFS9_SAGOE</name>
<feature type="compositionally biased region" description="Pro residues" evidence="1">
    <location>
        <begin position="131"/>
        <end position="144"/>
    </location>
</feature>
<proteinExistence type="predicted"/>
<reference evidence="2 3" key="1">
    <citation type="submission" date="2023-05" db="EMBL/GenBank/DDBJ databases">
        <title>B98-5 Cell Line De Novo Hybrid Assembly: An Optical Mapping Approach.</title>
        <authorList>
            <person name="Kananen K."/>
            <person name="Auerbach J.A."/>
            <person name="Kautto E."/>
            <person name="Blachly J.S."/>
        </authorList>
    </citation>
    <scope>NUCLEOTIDE SEQUENCE [LARGE SCALE GENOMIC DNA]</scope>
    <source>
        <strain evidence="2">B95-8</strain>
        <tissue evidence="2">Cell line</tissue>
    </source>
</reference>
<organism evidence="2 3">
    <name type="scientific">Saguinus oedipus</name>
    <name type="common">Cotton-top tamarin</name>
    <name type="synonym">Oedipomidas oedipus</name>
    <dbReference type="NCBI Taxonomy" id="9490"/>
    <lineage>
        <taxon>Eukaryota</taxon>
        <taxon>Metazoa</taxon>
        <taxon>Chordata</taxon>
        <taxon>Craniata</taxon>
        <taxon>Vertebrata</taxon>
        <taxon>Euteleostomi</taxon>
        <taxon>Mammalia</taxon>
        <taxon>Eutheria</taxon>
        <taxon>Euarchontoglires</taxon>
        <taxon>Primates</taxon>
        <taxon>Haplorrhini</taxon>
        <taxon>Platyrrhini</taxon>
        <taxon>Cebidae</taxon>
        <taxon>Callitrichinae</taxon>
        <taxon>Saguinus</taxon>
    </lineage>
</organism>
<evidence type="ECO:0000313" key="2">
    <source>
        <dbReference type="EMBL" id="KAK2120499.1"/>
    </source>
</evidence>
<dbReference type="EMBL" id="JASSZA010000001">
    <property type="protein sequence ID" value="KAK2120499.1"/>
    <property type="molecule type" value="Genomic_DNA"/>
</dbReference>
<feature type="region of interest" description="Disordered" evidence="1">
    <location>
        <begin position="173"/>
        <end position="248"/>
    </location>
</feature>
<feature type="compositionally biased region" description="Basic and acidic residues" evidence="1">
    <location>
        <begin position="228"/>
        <end position="242"/>
    </location>
</feature>